<reference evidence="2" key="1">
    <citation type="submission" date="2018-04" db="EMBL/GenBank/DDBJ databases">
        <authorList>
            <person name="Illikoud N."/>
        </authorList>
    </citation>
    <scope>NUCLEOTIDE SEQUENCE [LARGE SCALE GENOMIC DNA]</scope>
</reference>
<accession>A0A2X0QBM2</accession>
<dbReference type="AlphaFoldDB" id="A0A2X0QBM2"/>
<dbReference type="EMBL" id="OUNC01000001">
    <property type="protein sequence ID" value="SPP25753.1"/>
    <property type="molecule type" value="Genomic_DNA"/>
</dbReference>
<sequence>MMRLKKHAVVVGTMSGGACTYKYEILNEREVTT</sequence>
<name>A0A2X0QBM2_BROTH</name>
<proteinExistence type="predicted"/>
<protein>
    <submittedName>
        <fullName evidence="1">Uncharacterized protein</fullName>
    </submittedName>
</protein>
<dbReference type="PROSITE" id="PS51257">
    <property type="entry name" value="PROKAR_LIPOPROTEIN"/>
    <property type="match status" value="1"/>
</dbReference>
<dbReference type="Proteomes" id="UP000270190">
    <property type="component" value="Unassembled WGS sequence"/>
</dbReference>
<gene>
    <name evidence="1" type="ORF">BTBSAS_10120</name>
</gene>
<organism evidence="1 2">
    <name type="scientific">Brochothrix thermosphacta</name>
    <name type="common">Microbacterium thermosphactum</name>
    <dbReference type="NCBI Taxonomy" id="2756"/>
    <lineage>
        <taxon>Bacteria</taxon>
        <taxon>Bacillati</taxon>
        <taxon>Bacillota</taxon>
        <taxon>Bacilli</taxon>
        <taxon>Bacillales</taxon>
        <taxon>Listeriaceae</taxon>
        <taxon>Brochothrix</taxon>
    </lineage>
</organism>
<evidence type="ECO:0000313" key="2">
    <source>
        <dbReference type="Proteomes" id="UP000270190"/>
    </source>
</evidence>
<evidence type="ECO:0000313" key="1">
    <source>
        <dbReference type="EMBL" id="SPP25753.1"/>
    </source>
</evidence>